<dbReference type="InterPro" id="IPR050186">
    <property type="entry name" value="TPT_transporter"/>
</dbReference>
<feature type="domain" description="EamA" evidence="7">
    <location>
        <begin position="40"/>
        <end position="173"/>
    </location>
</feature>
<organism evidence="8">
    <name type="scientific">Rhizochromulina marina</name>
    <dbReference type="NCBI Taxonomy" id="1034831"/>
    <lineage>
        <taxon>Eukaryota</taxon>
        <taxon>Sar</taxon>
        <taxon>Stramenopiles</taxon>
        <taxon>Ochrophyta</taxon>
        <taxon>Dictyochophyceae</taxon>
        <taxon>Rhizochromulinales</taxon>
        <taxon>Rhizochromulina</taxon>
    </lineage>
</organism>
<dbReference type="InterPro" id="IPR000620">
    <property type="entry name" value="EamA_dom"/>
</dbReference>
<dbReference type="SUPFAM" id="SSF103481">
    <property type="entry name" value="Multidrug resistance efflux transporter EmrE"/>
    <property type="match status" value="1"/>
</dbReference>
<feature type="transmembrane region" description="Helical" evidence="6">
    <location>
        <begin position="156"/>
        <end position="175"/>
    </location>
</feature>
<evidence type="ECO:0000256" key="3">
    <source>
        <dbReference type="ARBA" id="ARBA00022989"/>
    </source>
</evidence>
<keyword evidence="3 6" id="KW-1133">Transmembrane helix</keyword>
<protein>
    <recommendedName>
        <fullName evidence="7">EamA domain-containing protein</fullName>
    </recommendedName>
</protein>
<evidence type="ECO:0000313" key="9">
    <source>
        <dbReference type="EMBL" id="CAD9667311.1"/>
    </source>
</evidence>
<dbReference type="EMBL" id="HBHJ01004856">
    <property type="protein sequence ID" value="CAD9667309.1"/>
    <property type="molecule type" value="Transcribed_RNA"/>
</dbReference>
<accession>A0A6U0XPX6</accession>
<feature type="compositionally biased region" description="Basic and acidic residues" evidence="5">
    <location>
        <begin position="18"/>
        <end position="27"/>
    </location>
</feature>
<sequence>MPATRATGSEEDVEQDEPLMKRPEETAEQKAATEHSNIVWGVVAYAFCSASLLVINKVAVNAIPSPSFVLTCQLIASVVAVLGLKEMNILSDVESLKFEKVRLFIGISLLFCLCLWTNVKALEYANVETVIVFRACSPIAVAFCDYLFLGQALPSMRSWLSLIVIVLGAILYVLTDDGFVVKAYVWVCLYFVGITVEMVYVKYVVEAVDMSTWSRVYYNNVLSIIPTLMLGASFNEFAPLTTVEWTYNSIIALALSCAVGVGISYAGFNLRKLVTATTFTVIGVLCKICSVLLNLVIWDKHANSTGIFALVICILAGTFYQQSSKR</sequence>
<evidence type="ECO:0000256" key="6">
    <source>
        <dbReference type="SAM" id="Phobius"/>
    </source>
</evidence>
<feature type="transmembrane region" description="Helical" evidence="6">
    <location>
        <begin position="302"/>
        <end position="320"/>
    </location>
</feature>
<dbReference type="AlphaFoldDB" id="A0A6U0XPX6"/>
<keyword evidence="4 6" id="KW-0472">Membrane</keyword>
<dbReference type="Pfam" id="PF00892">
    <property type="entry name" value="EamA"/>
    <property type="match status" value="1"/>
</dbReference>
<evidence type="ECO:0000256" key="2">
    <source>
        <dbReference type="ARBA" id="ARBA00022692"/>
    </source>
</evidence>
<feature type="transmembrane region" description="Helical" evidence="6">
    <location>
        <begin position="273"/>
        <end position="296"/>
    </location>
</feature>
<feature type="region of interest" description="Disordered" evidence="5">
    <location>
        <begin position="1"/>
        <end position="27"/>
    </location>
</feature>
<gene>
    <name evidence="8" type="ORF">RMAR1173_LOCUS3173</name>
    <name evidence="9" type="ORF">RMAR1173_LOCUS3174</name>
</gene>
<feature type="transmembrane region" description="Helical" evidence="6">
    <location>
        <begin position="131"/>
        <end position="149"/>
    </location>
</feature>
<dbReference type="EMBL" id="HBHJ01004857">
    <property type="protein sequence ID" value="CAD9667311.1"/>
    <property type="molecule type" value="Transcribed_RNA"/>
</dbReference>
<feature type="transmembrane region" description="Helical" evidence="6">
    <location>
        <begin position="246"/>
        <end position="266"/>
    </location>
</feature>
<feature type="transmembrane region" description="Helical" evidence="6">
    <location>
        <begin position="181"/>
        <end position="205"/>
    </location>
</feature>
<evidence type="ECO:0000259" key="7">
    <source>
        <dbReference type="Pfam" id="PF00892"/>
    </source>
</evidence>
<evidence type="ECO:0000256" key="4">
    <source>
        <dbReference type="ARBA" id="ARBA00023136"/>
    </source>
</evidence>
<evidence type="ECO:0000256" key="5">
    <source>
        <dbReference type="SAM" id="MobiDB-lite"/>
    </source>
</evidence>
<dbReference type="GO" id="GO:0016020">
    <property type="term" value="C:membrane"/>
    <property type="evidence" value="ECO:0007669"/>
    <property type="project" value="UniProtKB-SubCell"/>
</dbReference>
<feature type="transmembrane region" description="Helical" evidence="6">
    <location>
        <begin position="217"/>
        <end position="234"/>
    </location>
</feature>
<dbReference type="Gene3D" id="1.10.3730.20">
    <property type="match status" value="1"/>
</dbReference>
<feature type="transmembrane region" description="Helical" evidence="6">
    <location>
        <begin position="103"/>
        <end position="119"/>
    </location>
</feature>
<evidence type="ECO:0000313" key="8">
    <source>
        <dbReference type="EMBL" id="CAD9667309.1"/>
    </source>
</evidence>
<proteinExistence type="predicted"/>
<reference evidence="8" key="1">
    <citation type="submission" date="2021-01" db="EMBL/GenBank/DDBJ databases">
        <authorList>
            <person name="Corre E."/>
            <person name="Pelletier E."/>
            <person name="Niang G."/>
            <person name="Scheremetjew M."/>
            <person name="Finn R."/>
            <person name="Kale V."/>
            <person name="Holt S."/>
            <person name="Cochrane G."/>
            <person name="Meng A."/>
            <person name="Brown T."/>
            <person name="Cohen L."/>
        </authorList>
    </citation>
    <scope>NUCLEOTIDE SEQUENCE</scope>
    <source>
        <strain evidence="8">CCMP1243</strain>
    </source>
</reference>
<evidence type="ECO:0000256" key="1">
    <source>
        <dbReference type="ARBA" id="ARBA00004141"/>
    </source>
</evidence>
<comment type="subcellular location">
    <subcellularLocation>
        <location evidence="1">Membrane</location>
        <topology evidence="1">Multi-pass membrane protein</topology>
    </subcellularLocation>
</comment>
<feature type="transmembrane region" description="Helical" evidence="6">
    <location>
        <begin position="38"/>
        <end position="56"/>
    </location>
</feature>
<keyword evidence="2 6" id="KW-0812">Transmembrane</keyword>
<dbReference type="InterPro" id="IPR037185">
    <property type="entry name" value="EmrE-like"/>
</dbReference>
<dbReference type="PANTHER" id="PTHR11132">
    <property type="entry name" value="SOLUTE CARRIER FAMILY 35"/>
    <property type="match status" value="1"/>
</dbReference>
<name>A0A6U0XPX6_9STRA</name>
<feature type="transmembrane region" description="Helical" evidence="6">
    <location>
        <begin position="62"/>
        <end position="82"/>
    </location>
</feature>